<dbReference type="EMBL" id="HM144387">
    <property type="protein sequence ID" value="ADH03352.1"/>
    <property type="molecule type" value="Genomic_DNA"/>
</dbReference>
<proteinExistence type="predicted"/>
<keyword evidence="1" id="KW-0472">Membrane</keyword>
<dbReference type="Proteomes" id="UP000005445">
    <property type="component" value="Segment"/>
</dbReference>
<dbReference type="RefSeq" id="YP_004957221.1">
    <property type="nucleotide sequence ID" value="NC_016563.1"/>
</dbReference>
<keyword evidence="3" id="KW-1185">Reference proteome</keyword>
<feature type="transmembrane region" description="Helical" evidence="1">
    <location>
        <begin position="40"/>
        <end position="66"/>
    </location>
</feature>
<protein>
    <submittedName>
        <fullName evidence="2">Gp206</fullName>
    </submittedName>
</protein>
<evidence type="ECO:0000313" key="3">
    <source>
        <dbReference type="Proteomes" id="UP000005445"/>
    </source>
</evidence>
<reference evidence="2 3" key="1">
    <citation type="submission" date="2013-01" db="EMBL/GenBank/DDBJ databases">
        <title>Large myovirus of Bacillus.</title>
        <authorList>
            <person name="Klumpp J."/>
            <person name="Beyer W."/>
            <person name="Loessner M.J."/>
        </authorList>
    </citation>
    <scope>NUCLEOTIDE SEQUENCE [LARGE SCALE GENOMIC DNA]</scope>
</reference>
<evidence type="ECO:0000313" key="2">
    <source>
        <dbReference type="EMBL" id="ADH03352.1"/>
    </source>
</evidence>
<name>G9B1V7_9CAUD</name>
<keyword evidence="1" id="KW-0812">Transmembrane</keyword>
<keyword evidence="1" id="KW-1133">Transmembrane helix</keyword>
<evidence type="ECO:0000256" key="1">
    <source>
        <dbReference type="SAM" id="Phobius"/>
    </source>
</evidence>
<dbReference type="GeneID" id="11536862"/>
<sequence>MMLLCMIVTLIVMGWGVKVVWDVCEEVIKDPDPATDGQVVYIIVLVVLVSFMEVGLSGLLVMFWSFW</sequence>
<organism evidence="2 3">
    <name type="scientific">Bacillus phage W.Ph</name>
    <dbReference type="NCBI Taxonomy" id="764595"/>
    <lineage>
        <taxon>Viruses</taxon>
        <taxon>Duplodnaviria</taxon>
        <taxon>Heunggongvirae</taxon>
        <taxon>Uroviricota</taxon>
        <taxon>Caudoviricetes</taxon>
        <taxon>Herelleviridae</taxon>
        <taxon>Bastillevirinae</taxon>
        <taxon>Wphvirus</taxon>
        <taxon>Wphvirus WPh</taxon>
    </lineage>
</organism>
<dbReference type="KEGG" id="vg:11536862"/>
<accession>G9B1V7</accession>
<dbReference type="OrthoDB" id="25699at10239"/>